<proteinExistence type="predicted"/>
<dbReference type="PANTHER" id="PTHR33803">
    <property type="entry name" value="IS1478 TRANSPOSASE"/>
    <property type="match status" value="1"/>
</dbReference>
<evidence type="ECO:0000259" key="1">
    <source>
        <dbReference type="Pfam" id="PF05598"/>
    </source>
</evidence>
<dbReference type="PANTHER" id="PTHR33803:SF3">
    <property type="entry name" value="BLL1974 PROTEIN"/>
    <property type="match status" value="1"/>
</dbReference>
<dbReference type="Pfam" id="PF05598">
    <property type="entry name" value="DUF772"/>
    <property type="match status" value="1"/>
</dbReference>
<dbReference type="RefSeq" id="WP_241348473.1">
    <property type="nucleotide sequence ID" value="NZ_JAKZGP010000029.1"/>
</dbReference>
<dbReference type="InterPro" id="IPR008490">
    <property type="entry name" value="Transposase_InsH_N"/>
</dbReference>
<keyword evidence="3" id="KW-1185">Reference proteome</keyword>
<dbReference type="Proteomes" id="UP001165489">
    <property type="component" value="Unassembled WGS sequence"/>
</dbReference>
<accession>A0ABS9V132</accession>
<protein>
    <submittedName>
        <fullName evidence="2">Transposase</fullName>
    </submittedName>
</protein>
<dbReference type="EMBL" id="JAKZGP010000029">
    <property type="protein sequence ID" value="MCH7410106.1"/>
    <property type="molecule type" value="Genomic_DNA"/>
</dbReference>
<gene>
    <name evidence="2" type="ORF">MM239_11925</name>
</gene>
<feature type="domain" description="Transposase InsH N-terminal" evidence="1">
    <location>
        <begin position="24"/>
        <end position="100"/>
    </location>
</feature>
<name>A0ABS9V132_9BACT</name>
<organism evidence="2 3">
    <name type="scientific">Belliella filtrata</name>
    <dbReference type="NCBI Taxonomy" id="2923435"/>
    <lineage>
        <taxon>Bacteria</taxon>
        <taxon>Pseudomonadati</taxon>
        <taxon>Bacteroidota</taxon>
        <taxon>Cytophagia</taxon>
        <taxon>Cytophagales</taxon>
        <taxon>Cyclobacteriaceae</taxon>
        <taxon>Belliella</taxon>
    </lineage>
</organism>
<reference evidence="2" key="1">
    <citation type="submission" date="2022-03" db="EMBL/GenBank/DDBJ databases">
        <title>De novo assembled genomes of Belliella spp. (Cyclobacteriaceae) strains.</title>
        <authorList>
            <person name="Szabo A."/>
            <person name="Korponai K."/>
            <person name="Felfoldi T."/>
        </authorList>
    </citation>
    <scope>NUCLEOTIDE SEQUENCE</scope>
    <source>
        <strain evidence="2">DSM 111904</strain>
    </source>
</reference>
<sequence>MKDITQLPLFKDFDGYSPKYHFFKNSLLGKIHDSIPWDDLLSCLPDERVGPGAPSWFGGKGMIALMFLKSYLNTSDRLLLERYNTDWSLQYFCGKVLAENQQIKDMIIMTRIRSYLETNCEWETFQEVLITHWKQDVNNSHVLMMDATCYESYIRFPTDVKLLWECCEWIFEKQLYRLCKENGIVRPRSKYREQKLTHMAYSRKRKNSFKVTLRRRKALVYLLEKGIGQLQQVLKSNKGVGLSLNDLARLATIKKVHQQQEFLLDNPPSTLKDRIVSLHKPYLRPIVRGKENKPVEFGAKAHILQVDGLTYIDKLDFNAFNECTRLKLSVTKHKRLFGSVHQLGADRIYATNKNRKFCTDNKIFTCFPKKGPRKQNKSEKVLSSEISKQRATVMEGVFGVNKEFYGLRKIRVKGAKREKFMIFFGIMAGNAVKIAKRRAEKELPPGQKAA</sequence>
<evidence type="ECO:0000313" key="3">
    <source>
        <dbReference type="Proteomes" id="UP001165489"/>
    </source>
</evidence>
<evidence type="ECO:0000313" key="2">
    <source>
        <dbReference type="EMBL" id="MCH7410106.1"/>
    </source>
</evidence>
<comment type="caution">
    <text evidence="2">The sequence shown here is derived from an EMBL/GenBank/DDBJ whole genome shotgun (WGS) entry which is preliminary data.</text>
</comment>